<organism evidence="1 2">
    <name type="scientific">Rousettus aegyptiacus</name>
    <name type="common">Egyptian fruit bat</name>
    <name type="synonym">Pteropus aegyptiacus</name>
    <dbReference type="NCBI Taxonomy" id="9407"/>
    <lineage>
        <taxon>Eukaryota</taxon>
        <taxon>Metazoa</taxon>
        <taxon>Chordata</taxon>
        <taxon>Craniata</taxon>
        <taxon>Vertebrata</taxon>
        <taxon>Euteleostomi</taxon>
        <taxon>Mammalia</taxon>
        <taxon>Eutheria</taxon>
        <taxon>Laurasiatheria</taxon>
        <taxon>Chiroptera</taxon>
        <taxon>Yinpterochiroptera</taxon>
        <taxon>Pteropodoidea</taxon>
        <taxon>Pteropodidae</taxon>
        <taxon>Rousettinae</taxon>
        <taxon>Rousettus</taxon>
    </lineage>
</organism>
<comment type="caution">
    <text evidence="1">The sequence shown here is derived from an EMBL/GenBank/DDBJ whole genome shotgun (WGS) entry which is preliminary data.</text>
</comment>
<evidence type="ECO:0000313" key="1">
    <source>
        <dbReference type="EMBL" id="KAF6446094.1"/>
    </source>
</evidence>
<proteinExistence type="predicted"/>
<sequence length="142" mass="15519">MKESSKADSSPSSANLKEGLAKKIFGHVSEEERNKDPFLFNRGVSELYTTVKNEILQKAAKPGNNLHSVKDRRNLNTASLPPVLSFKSPEQDGALLAASALPPEEHHHCRHLSGRNPGGHRVVAARVDQEETAIIPSSKHDL</sequence>
<reference evidence="1 2" key="1">
    <citation type="journal article" date="2020" name="Nature">
        <title>Six reference-quality genomes reveal evolution of bat adaptations.</title>
        <authorList>
            <person name="Jebb D."/>
            <person name="Huang Z."/>
            <person name="Pippel M."/>
            <person name="Hughes G.M."/>
            <person name="Lavrichenko K."/>
            <person name="Devanna P."/>
            <person name="Winkler S."/>
            <person name="Jermiin L.S."/>
            <person name="Skirmuntt E.C."/>
            <person name="Katzourakis A."/>
            <person name="Burkitt-Gray L."/>
            <person name="Ray D.A."/>
            <person name="Sullivan K.A.M."/>
            <person name="Roscito J.G."/>
            <person name="Kirilenko B.M."/>
            <person name="Davalos L.M."/>
            <person name="Corthals A.P."/>
            <person name="Power M.L."/>
            <person name="Jones G."/>
            <person name="Ransome R.D."/>
            <person name="Dechmann D.K.N."/>
            <person name="Locatelli A.G."/>
            <person name="Puechmaille S.J."/>
            <person name="Fedrigo O."/>
            <person name="Jarvis E.D."/>
            <person name="Hiller M."/>
            <person name="Vernes S.C."/>
            <person name="Myers E.W."/>
            <person name="Teeling E.C."/>
        </authorList>
    </citation>
    <scope>NUCLEOTIDE SEQUENCE [LARGE SCALE GENOMIC DNA]</scope>
    <source>
        <strain evidence="1">MRouAeg1</strain>
        <tissue evidence="1">Muscle</tissue>
    </source>
</reference>
<dbReference type="Proteomes" id="UP000593571">
    <property type="component" value="Unassembled WGS sequence"/>
</dbReference>
<gene>
    <name evidence="1" type="ORF">HJG63_001853</name>
</gene>
<name>A0A7J8FED4_ROUAE</name>
<protein>
    <submittedName>
        <fullName evidence="1">Uncharacterized protein</fullName>
    </submittedName>
</protein>
<dbReference type="EMBL" id="JACASE010000007">
    <property type="protein sequence ID" value="KAF6446094.1"/>
    <property type="molecule type" value="Genomic_DNA"/>
</dbReference>
<dbReference type="AlphaFoldDB" id="A0A7J8FED4"/>
<accession>A0A7J8FED4</accession>
<keyword evidence="2" id="KW-1185">Reference proteome</keyword>
<evidence type="ECO:0000313" key="2">
    <source>
        <dbReference type="Proteomes" id="UP000593571"/>
    </source>
</evidence>